<evidence type="ECO:0000313" key="3">
    <source>
        <dbReference type="EMBL" id="KAE8718449.1"/>
    </source>
</evidence>
<reference evidence="3" key="1">
    <citation type="submission" date="2019-09" db="EMBL/GenBank/DDBJ databases">
        <title>Draft genome information of white flower Hibiscus syriacus.</title>
        <authorList>
            <person name="Kim Y.-M."/>
        </authorList>
    </citation>
    <scope>NUCLEOTIDE SEQUENCE [LARGE SCALE GENOMIC DNA]</scope>
    <source>
        <strain evidence="3">YM2019G1</strain>
    </source>
</reference>
<protein>
    <recommendedName>
        <fullName evidence="2">Putative plant transposon protein domain-containing protein</fullName>
    </recommendedName>
</protein>
<sequence length="452" mass="51076">MVRSRPAPTDTIAWQQFENDEAKARFQNFKNRELFFELGFIFTEETDGGFGPDVMDIVMPLKWPKFAHHPGSVNASLVKEFYANISKPNQHSIFVRGKQIRFTSIAINRYFHLQEVVDGHAMFEEEADSNKYDGVLEDLCFENTEWNGRQTSRYSVNRERLQPRAKLWNHFLKHKLMPTSHNTTVSLSRLLLLHSMIVSRPIDVGRIIVQQVHDCLGKKASALVFPNLITALCRKKKVEENAFDEILPGLSGITRDRLPLLLGLENPKSKDPVHEQSVGTTESNAEVRLLALEEAVTQTQAQLHALHGDIRNFFGYVKHRDVMVESLFQEIIPYGQRNFPGFPDEILPAFNAEASPEPEHDAPDPPAADPTPDTHRSETPEYPPTVPVEETPSPVPAPNPSHAQRSGRRTKTTTGRIARYYSTSSESSPAPIRKRTRRGAASTSKAPPPRKH</sequence>
<evidence type="ECO:0000256" key="1">
    <source>
        <dbReference type="SAM" id="MobiDB-lite"/>
    </source>
</evidence>
<feature type="region of interest" description="Disordered" evidence="1">
    <location>
        <begin position="354"/>
        <end position="452"/>
    </location>
</feature>
<gene>
    <name evidence="3" type="ORF">F3Y22_tig00110013pilonHSYRG00240</name>
</gene>
<name>A0A6A3BU96_HIBSY</name>
<dbReference type="Pfam" id="PF20167">
    <property type="entry name" value="Transposase_32"/>
    <property type="match status" value="1"/>
</dbReference>
<evidence type="ECO:0000313" key="4">
    <source>
        <dbReference type="Proteomes" id="UP000436088"/>
    </source>
</evidence>
<dbReference type="AlphaFoldDB" id="A0A6A3BU96"/>
<dbReference type="Proteomes" id="UP000436088">
    <property type="component" value="Unassembled WGS sequence"/>
</dbReference>
<dbReference type="InterPro" id="IPR046796">
    <property type="entry name" value="Transposase_32_dom"/>
</dbReference>
<comment type="caution">
    <text evidence="3">The sequence shown here is derived from an EMBL/GenBank/DDBJ whole genome shotgun (WGS) entry which is preliminary data.</text>
</comment>
<keyword evidence="4" id="KW-1185">Reference proteome</keyword>
<proteinExistence type="predicted"/>
<organism evidence="3 4">
    <name type="scientific">Hibiscus syriacus</name>
    <name type="common">Rose of Sharon</name>
    <dbReference type="NCBI Taxonomy" id="106335"/>
    <lineage>
        <taxon>Eukaryota</taxon>
        <taxon>Viridiplantae</taxon>
        <taxon>Streptophyta</taxon>
        <taxon>Embryophyta</taxon>
        <taxon>Tracheophyta</taxon>
        <taxon>Spermatophyta</taxon>
        <taxon>Magnoliopsida</taxon>
        <taxon>eudicotyledons</taxon>
        <taxon>Gunneridae</taxon>
        <taxon>Pentapetalae</taxon>
        <taxon>rosids</taxon>
        <taxon>malvids</taxon>
        <taxon>Malvales</taxon>
        <taxon>Malvaceae</taxon>
        <taxon>Malvoideae</taxon>
        <taxon>Hibiscus</taxon>
    </lineage>
</organism>
<feature type="domain" description="Putative plant transposon protein" evidence="2">
    <location>
        <begin position="61"/>
        <end position="238"/>
    </location>
</feature>
<dbReference type="EMBL" id="VEPZ02000812">
    <property type="protein sequence ID" value="KAE8718449.1"/>
    <property type="molecule type" value="Genomic_DNA"/>
</dbReference>
<evidence type="ECO:0000259" key="2">
    <source>
        <dbReference type="Pfam" id="PF20167"/>
    </source>
</evidence>
<accession>A0A6A3BU96</accession>